<dbReference type="CDD" id="cd05251">
    <property type="entry name" value="NmrA_like_SDR_a"/>
    <property type="match status" value="1"/>
</dbReference>
<dbReference type="Pfam" id="PF05368">
    <property type="entry name" value="NmrA"/>
    <property type="match status" value="1"/>
</dbReference>
<dbReference type="InterPro" id="IPR051164">
    <property type="entry name" value="NmrA-like_oxidored"/>
</dbReference>
<reference evidence="9" key="1">
    <citation type="submission" date="2022-08" db="EMBL/GenBank/DDBJ databases">
        <authorList>
            <person name="Giroux E."/>
            <person name="Giroux E."/>
        </authorList>
    </citation>
    <scope>NUCLEOTIDE SEQUENCE</scope>
    <source>
        <strain evidence="9">H1091258</strain>
    </source>
</reference>
<dbReference type="InterPro" id="IPR036291">
    <property type="entry name" value="NAD(P)-bd_dom_sf"/>
</dbReference>
<feature type="domain" description="NmrA-like" evidence="8">
    <location>
        <begin position="3"/>
        <end position="305"/>
    </location>
</feature>
<dbReference type="Gene3D" id="3.40.50.720">
    <property type="entry name" value="NAD(P)-binding Rossmann-like Domain"/>
    <property type="match status" value="1"/>
</dbReference>
<keyword evidence="5" id="KW-0521">NADP</keyword>
<dbReference type="PANTHER" id="PTHR42748">
    <property type="entry name" value="NITROGEN METABOLITE REPRESSION PROTEIN NMRA FAMILY MEMBER"/>
    <property type="match status" value="1"/>
</dbReference>
<protein>
    <recommendedName>
        <fullName evidence="7">NmrA-like family domain-containing protein 1</fullName>
    </recommendedName>
</protein>
<evidence type="ECO:0000256" key="1">
    <source>
        <dbReference type="ARBA" id="ARBA00004123"/>
    </source>
</evidence>
<name>A0A9W4S3D1_9PEZI</name>
<keyword evidence="10" id="KW-1185">Reference proteome</keyword>
<evidence type="ECO:0000256" key="3">
    <source>
        <dbReference type="ARBA" id="ARBA00006328"/>
    </source>
</evidence>
<dbReference type="SUPFAM" id="SSF51735">
    <property type="entry name" value="NAD(P)-binding Rossmann-fold domains"/>
    <property type="match status" value="1"/>
</dbReference>
<comment type="caution">
    <text evidence="9">The sequence shown here is derived from an EMBL/GenBank/DDBJ whole genome shotgun (WGS) entry which is preliminary data.</text>
</comment>
<comment type="similarity">
    <text evidence="3">Belongs to the NmrA-type oxidoreductase family.</text>
</comment>
<evidence type="ECO:0000256" key="7">
    <source>
        <dbReference type="ARBA" id="ARBA00040296"/>
    </source>
</evidence>
<sequence length="316" mass="35014">MTKRVITVFGSTGNQGGAIVRTFLNDPKLKNEWAVRGVTRDVSKGSAKALASLGVEVVAADIRDKDSVFEAIKGSHTVFAVTNYWEKLDFDDEVQQGKNMADAAKEAGVQHFIWSSLINVTKLSNGLLPHVYHFDSKAMVEEYVRELGIPATFFMPGFYMPNLPGQMLSQNPPDNNWALALPIPGDAPIPLYNPEDTGKYIKAAVLNREKMLGQRILAATEYKTGHAIVNDFKEIFPEAGKSATYVELPEKTFKEAMISSGSPEFVATEMYENMRLMADFGYYGGESLDQTHAIVEDTLTTWKDFAKTAKPFAELH</sequence>
<dbReference type="GO" id="GO:0048471">
    <property type="term" value="C:perinuclear region of cytoplasm"/>
    <property type="evidence" value="ECO:0007669"/>
    <property type="project" value="UniProtKB-SubCell"/>
</dbReference>
<evidence type="ECO:0000256" key="2">
    <source>
        <dbReference type="ARBA" id="ARBA00004556"/>
    </source>
</evidence>
<dbReference type="EMBL" id="CAMGZC010001263">
    <property type="protein sequence ID" value="CAI0652166.1"/>
    <property type="molecule type" value="Genomic_DNA"/>
</dbReference>
<comment type="subcellular location">
    <subcellularLocation>
        <location evidence="2">Cytoplasm</location>
        <location evidence="2">Perinuclear region</location>
    </subcellularLocation>
    <subcellularLocation>
        <location evidence="1">Nucleus</location>
    </subcellularLocation>
</comment>
<evidence type="ECO:0000313" key="9">
    <source>
        <dbReference type="EMBL" id="CAI0652166.1"/>
    </source>
</evidence>
<dbReference type="Proteomes" id="UP001152533">
    <property type="component" value="Unassembled WGS sequence"/>
</dbReference>
<accession>A0A9W4S3D1</accession>
<keyword evidence="4" id="KW-0963">Cytoplasm</keyword>
<dbReference type="Gene3D" id="3.90.25.10">
    <property type="entry name" value="UDP-galactose 4-epimerase, domain 1"/>
    <property type="match status" value="1"/>
</dbReference>
<gene>
    <name evidence="9" type="ORF">CGXH109_LOCUS114275</name>
</gene>
<evidence type="ECO:0000313" key="10">
    <source>
        <dbReference type="Proteomes" id="UP001152533"/>
    </source>
</evidence>
<dbReference type="GO" id="GO:0005634">
    <property type="term" value="C:nucleus"/>
    <property type="evidence" value="ECO:0007669"/>
    <property type="project" value="UniProtKB-SubCell"/>
</dbReference>
<organism evidence="9 10">
    <name type="scientific">Colletotrichum noveboracense</name>
    <dbReference type="NCBI Taxonomy" id="2664923"/>
    <lineage>
        <taxon>Eukaryota</taxon>
        <taxon>Fungi</taxon>
        <taxon>Dikarya</taxon>
        <taxon>Ascomycota</taxon>
        <taxon>Pezizomycotina</taxon>
        <taxon>Sordariomycetes</taxon>
        <taxon>Hypocreomycetidae</taxon>
        <taxon>Glomerellales</taxon>
        <taxon>Glomerellaceae</taxon>
        <taxon>Colletotrichum</taxon>
        <taxon>Colletotrichum gloeosporioides species complex</taxon>
    </lineage>
</organism>
<evidence type="ECO:0000256" key="5">
    <source>
        <dbReference type="ARBA" id="ARBA00022857"/>
    </source>
</evidence>
<keyword evidence="6" id="KW-0539">Nucleus</keyword>
<dbReference type="InterPro" id="IPR008030">
    <property type="entry name" value="NmrA-like"/>
</dbReference>
<evidence type="ECO:0000259" key="8">
    <source>
        <dbReference type="Pfam" id="PF05368"/>
    </source>
</evidence>
<dbReference type="FunFam" id="3.40.50.720:FF:000181">
    <property type="entry name" value="NmrA-like family domain-containing protein 1"/>
    <property type="match status" value="1"/>
</dbReference>
<proteinExistence type="inferred from homology"/>
<evidence type="ECO:0000256" key="6">
    <source>
        <dbReference type="ARBA" id="ARBA00023242"/>
    </source>
</evidence>
<dbReference type="PANTHER" id="PTHR42748:SF31">
    <property type="entry name" value="NMRA-LIKE DOMAIN-CONTAINING PROTEIN-RELATED"/>
    <property type="match status" value="1"/>
</dbReference>
<dbReference type="AlphaFoldDB" id="A0A9W4S3D1"/>
<evidence type="ECO:0000256" key="4">
    <source>
        <dbReference type="ARBA" id="ARBA00022490"/>
    </source>
</evidence>